<feature type="transmembrane region" description="Helical" evidence="7">
    <location>
        <begin position="16"/>
        <end position="39"/>
    </location>
</feature>
<organism evidence="9 10">
    <name type="scientific">Sphingomonas aracearum</name>
    <dbReference type="NCBI Taxonomy" id="2283317"/>
    <lineage>
        <taxon>Bacteria</taxon>
        <taxon>Pseudomonadati</taxon>
        <taxon>Pseudomonadota</taxon>
        <taxon>Alphaproteobacteria</taxon>
        <taxon>Sphingomonadales</taxon>
        <taxon>Sphingomonadaceae</taxon>
        <taxon>Sphingomonas</taxon>
    </lineage>
</organism>
<dbReference type="SUPFAM" id="SSF82689">
    <property type="entry name" value="Mechanosensitive channel protein MscS (YggB), C-terminal domain"/>
    <property type="match status" value="1"/>
</dbReference>
<dbReference type="InterPro" id="IPR006685">
    <property type="entry name" value="MscS_channel_2nd"/>
</dbReference>
<dbReference type="InterPro" id="IPR023408">
    <property type="entry name" value="MscS_beta-dom_sf"/>
</dbReference>
<comment type="subcellular location">
    <subcellularLocation>
        <location evidence="1">Cell membrane</location>
        <topology evidence="1">Multi-pass membrane protein</topology>
    </subcellularLocation>
</comment>
<dbReference type="SUPFAM" id="SSF82861">
    <property type="entry name" value="Mechanosensitive channel protein MscS (YggB), transmembrane region"/>
    <property type="match status" value="1"/>
</dbReference>
<keyword evidence="6 7" id="KW-0472">Membrane</keyword>
<dbReference type="OrthoDB" id="9799209at2"/>
<evidence type="ECO:0000256" key="2">
    <source>
        <dbReference type="ARBA" id="ARBA00008017"/>
    </source>
</evidence>
<protein>
    <recommendedName>
        <fullName evidence="8">Mechanosensitive ion channel MscS domain-containing protein</fullName>
    </recommendedName>
</protein>
<keyword evidence="3" id="KW-1003">Cell membrane</keyword>
<keyword evidence="4 7" id="KW-0812">Transmembrane</keyword>
<dbReference type="GO" id="GO:0005886">
    <property type="term" value="C:plasma membrane"/>
    <property type="evidence" value="ECO:0007669"/>
    <property type="project" value="UniProtKB-SubCell"/>
</dbReference>
<comment type="caution">
    <text evidence="9">The sequence shown here is derived from an EMBL/GenBank/DDBJ whole genome shotgun (WGS) entry which is preliminary data.</text>
</comment>
<proteinExistence type="inferred from homology"/>
<feature type="domain" description="Mechanosensitive ion channel MscS" evidence="8">
    <location>
        <begin position="432"/>
        <end position="497"/>
    </location>
</feature>
<feature type="transmembrane region" description="Helical" evidence="7">
    <location>
        <begin position="166"/>
        <end position="188"/>
    </location>
</feature>
<dbReference type="InterPro" id="IPR011014">
    <property type="entry name" value="MscS_channel_TM-2"/>
</dbReference>
<evidence type="ECO:0000256" key="6">
    <source>
        <dbReference type="ARBA" id="ARBA00023136"/>
    </source>
</evidence>
<dbReference type="Proteomes" id="UP000253918">
    <property type="component" value="Unassembled WGS sequence"/>
</dbReference>
<feature type="transmembrane region" description="Helical" evidence="7">
    <location>
        <begin position="209"/>
        <end position="233"/>
    </location>
</feature>
<evidence type="ECO:0000256" key="7">
    <source>
        <dbReference type="SAM" id="Phobius"/>
    </source>
</evidence>
<gene>
    <name evidence="9" type="ORF">DVW87_07080</name>
</gene>
<comment type="similarity">
    <text evidence="2">Belongs to the MscS (TC 1.A.23) family.</text>
</comment>
<evidence type="ECO:0000256" key="5">
    <source>
        <dbReference type="ARBA" id="ARBA00022989"/>
    </source>
</evidence>
<feature type="transmembrane region" description="Helical" evidence="7">
    <location>
        <begin position="414"/>
        <end position="444"/>
    </location>
</feature>
<keyword evidence="10" id="KW-1185">Reference proteome</keyword>
<name>A0A369W0G0_9SPHN</name>
<dbReference type="PANTHER" id="PTHR30347">
    <property type="entry name" value="POTASSIUM CHANNEL RELATED"/>
    <property type="match status" value="1"/>
</dbReference>
<evidence type="ECO:0000313" key="10">
    <source>
        <dbReference type="Proteomes" id="UP000253918"/>
    </source>
</evidence>
<dbReference type="SUPFAM" id="SSF50182">
    <property type="entry name" value="Sm-like ribonucleoproteins"/>
    <property type="match status" value="1"/>
</dbReference>
<feature type="transmembrane region" description="Helical" evidence="7">
    <location>
        <begin position="295"/>
        <end position="316"/>
    </location>
</feature>
<accession>A0A369W0G0</accession>
<evidence type="ECO:0000256" key="4">
    <source>
        <dbReference type="ARBA" id="ARBA00022692"/>
    </source>
</evidence>
<dbReference type="GO" id="GO:0008381">
    <property type="term" value="F:mechanosensitive monoatomic ion channel activity"/>
    <property type="evidence" value="ECO:0007669"/>
    <property type="project" value="UniProtKB-ARBA"/>
</dbReference>
<evidence type="ECO:0000259" key="8">
    <source>
        <dbReference type="Pfam" id="PF00924"/>
    </source>
</evidence>
<evidence type="ECO:0000313" key="9">
    <source>
        <dbReference type="EMBL" id="RDE07375.1"/>
    </source>
</evidence>
<evidence type="ECO:0000256" key="1">
    <source>
        <dbReference type="ARBA" id="ARBA00004651"/>
    </source>
</evidence>
<dbReference type="InterPro" id="IPR052702">
    <property type="entry name" value="MscS-like_channel"/>
</dbReference>
<dbReference type="InterPro" id="IPR010920">
    <property type="entry name" value="LSM_dom_sf"/>
</dbReference>
<keyword evidence="5 7" id="KW-1133">Transmembrane helix</keyword>
<dbReference type="PANTHER" id="PTHR30347:SF9">
    <property type="entry name" value="MINICONDUCTANCE MECHANOSENSITIVE CHANNEL MSCM"/>
    <property type="match status" value="1"/>
</dbReference>
<feature type="transmembrane region" description="Helical" evidence="7">
    <location>
        <begin position="60"/>
        <end position="82"/>
    </location>
</feature>
<feature type="transmembrane region" description="Helical" evidence="7">
    <location>
        <begin position="386"/>
        <end position="408"/>
    </location>
</feature>
<dbReference type="InterPro" id="IPR011066">
    <property type="entry name" value="MscS_channel_C_sf"/>
</dbReference>
<feature type="transmembrane region" description="Helical" evidence="7">
    <location>
        <begin position="347"/>
        <end position="365"/>
    </location>
</feature>
<sequence>MIFRQLDQPFRADRGAVLLLAALGMAALVMWPLRQWLLFRLTRHLTAKDHATDLVRYGKALGTVIVTAACFVAGGLLVSAGLESSLQLLPEVRSLLPVVVAGFILTGVGLGVGRALRSPDAKHLRPMELPSGLGRTIGMYPFAAGLMLGLAAFFDQASPVLHASPRTWGLVQGILACAEALLIARFLIHAGRARERQVATAAEGQPSAVPAIFGATAVAWIALVVAIAALPLGHVRFAMTVLQEMMWALLVLSIAWLATRFLDSLVSSLLKAEHRAAKFATGVVGVGQSRVEQSALLVSAFFSVAIWLMALVLVLAPLHGDGGSVANQVRLRPMLASLGAVNLSPRAIFIAVAILVGGIVATRMVRGWMERRFLPSTSLDAGARNSIVTGFSYVGIIVALLATSATLGLQLDKITLIASALTVGIGFGLQAIIQNFVSGVILLFERPIKIGDWVSVGGAEGRVRKMRVRATEVVADDGSIAIIPNSQFISSTVMNKSDATDRSSFDLTIKIAGCDSAHSAKELLQNRIAGCDAVRRDPPPHFYLEQIGDAAWTFRVRMHASEQRSQASIVSDLLFHLSELTNDRLTVSVA</sequence>
<dbReference type="Gene3D" id="2.30.30.60">
    <property type="match status" value="1"/>
</dbReference>
<dbReference type="RefSeq" id="WP_114686955.1">
    <property type="nucleotide sequence ID" value="NZ_QQNB01000001.1"/>
</dbReference>
<dbReference type="EMBL" id="QQNB01000001">
    <property type="protein sequence ID" value="RDE07375.1"/>
    <property type="molecule type" value="Genomic_DNA"/>
</dbReference>
<dbReference type="AlphaFoldDB" id="A0A369W0G0"/>
<feature type="transmembrane region" description="Helical" evidence="7">
    <location>
        <begin position="94"/>
        <end position="116"/>
    </location>
</feature>
<feature type="transmembrane region" description="Helical" evidence="7">
    <location>
        <begin position="245"/>
        <end position="262"/>
    </location>
</feature>
<dbReference type="Pfam" id="PF00924">
    <property type="entry name" value="MS_channel_2nd"/>
    <property type="match status" value="1"/>
</dbReference>
<reference evidence="9 10" key="1">
    <citation type="submission" date="2018-07" db="EMBL/GenBank/DDBJ databases">
        <title>a novel species of Sphingomonas isolated from the rhizosphere soil of Araceae plant.</title>
        <authorList>
            <person name="Zhiyong W."/>
            <person name="Qinglan Z."/>
            <person name="Zhiwei F."/>
            <person name="Ding X."/>
            <person name="Gejiao W."/>
            <person name="Shixue Z."/>
        </authorList>
    </citation>
    <scope>NUCLEOTIDE SEQUENCE [LARGE SCALE GENOMIC DNA]</scope>
    <source>
        <strain evidence="9 10">WZY 27</strain>
    </source>
</reference>
<evidence type="ECO:0000256" key="3">
    <source>
        <dbReference type="ARBA" id="ARBA00022475"/>
    </source>
</evidence>
<dbReference type="Gene3D" id="1.10.287.1260">
    <property type="match status" value="1"/>
</dbReference>
<feature type="transmembrane region" description="Helical" evidence="7">
    <location>
        <begin position="137"/>
        <end position="154"/>
    </location>
</feature>